<protein>
    <submittedName>
        <fullName evidence="1">Uncharacterized protein</fullName>
    </submittedName>
</protein>
<gene>
    <name evidence="1" type="ORF">BS297_17725</name>
</gene>
<proteinExistence type="predicted"/>
<sequence length="102" mass="11179">MKAFDIDAAVERVSEAVRAAFVEMQRLGLLGPTDAPESWPTWNDVPDGIWFTRNGLGPIVANRKRGALVDCRRRDGSTIVMPIPESFAGNPSGPFVPVEVER</sequence>
<dbReference type="EMBL" id="MRBO01000482">
    <property type="protein sequence ID" value="KAB2583986.1"/>
    <property type="molecule type" value="Genomic_DNA"/>
</dbReference>
<dbReference type="AlphaFoldDB" id="A0A5N5E1K8"/>
<name>A0A5N5E1K8_RHOER</name>
<accession>A0A5N5E1K8</accession>
<reference evidence="1 2" key="1">
    <citation type="journal article" date="2017" name="Poromechanics V (2013)">
        <title>Genomic Characterization of the Arsenic-Tolerant Actinobacterium, &lt;i&gt;Rhodococcus erythropolis&lt;/i&gt; S43.</title>
        <authorList>
            <person name="Retamal-Morales G."/>
            <person name="Mehnert M."/>
            <person name="Schwabe R."/>
            <person name="Tischler D."/>
            <person name="Schloemann M."/>
            <person name="Levican G.J."/>
        </authorList>
    </citation>
    <scope>NUCLEOTIDE SEQUENCE [LARGE SCALE GENOMIC DNA]</scope>
    <source>
        <strain evidence="1 2">S43</strain>
    </source>
</reference>
<dbReference type="Proteomes" id="UP000325576">
    <property type="component" value="Unassembled WGS sequence"/>
</dbReference>
<evidence type="ECO:0000313" key="1">
    <source>
        <dbReference type="EMBL" id="KAB2583986.1"/>
    </source>
</evidence>
<organism evidence="1 2">
    <name type="scientific">Rhodococcus erythropolis</name>
    <name type="common">Arthrobacter picolinophilus</name>
    <dbReference type="NCBI Taxonomy" id="1833"/>
    <lineage>
        <taxon>Bacteria</taxon>
        <taxon>Bacillati</taxon>
        <taxon>Actinomycetota</taxon>
        <taxon>Actinomycetes</taxon>
        <taxon>Mycobacteriales</taxon>
        <taxon>Nocardiaceae</taxon>
        <taxon>Rhodococcus</taxon>
        <taxon>Rhodococcus erythropolis group</taxon>
    </lineage>
</organism>
<evidence type="ECO:0000313" key="2">
    <source>
        <dbReference type="Proteomes" id="UP000325576"/>
    </source>
</evidence>
<comment type="caution">
    <text evidence="1">The sequence shown here is derived from an EMBL/GenBank/DDBJ whole genome shotgun (WGS) entry which is preliminary data.</text>
</comment>